<sequence length="99" mass="11017">MTNHNCGVSLCLICVHLEPGGDWWGVPDGGEFYDWVCSNCITLFKNGGCPNPSDVELVCADCVRLMQANSRLHHPLEHGDGSWSYEDELVFRPGEPRPE</sequence>
<dbReference type="KEGG" id="lrs:PX52LOC_04847"/>
<keyword evidence="2" id="KW-1185">Reference proteome</keyword>
<dbReference type="EMBL" id="CP042425">
    <property type="protein sequence ID" value="QEL17836.1"/>
    <property type="molecule type" value="Genomic_DNA"/>
</dbReference>
<reference evidence="2" key="1">
    <citation type="submission" date="2019-08" db="EMBL/GenBank/DDBJ databases">
        <title>Limnoglobus roseus gen. nov., sp. nov., a novel freshwater planctomycete with a giant genome from the family Gemmataceae.</title>
        <authorList>
            <person name="Kulichevskaya I.S."/>
            <person name="Naumoff D.G."/>
            <person name="Miroshnikov K."/>
            <person name="Ivanova A."/>
            <person name="Philippov D.A."/>
            <person name="Hakobyan A."/>
            <person name="Rijpstra I.C."/>
            <person name="Sinninghe Damste J.S."/>
            <person name="Liesack W."/>
            <person name="Dedysh S.N."/>
        </authorList>
    </citation>
    <scope>NUCLEOTIDE SEQUENCE [LARGE SCALE GENOMIC DNA]</scope>
    <source>
        <strain evidence="2">PX52</strain>
    </source>
</reference>
<dbReference type="Proteomes" id="UP000324974">
    <property type="component" value="Chromosome"/>
</dbReference>
<proteinExistence type="predicted"/>
<dbReference type="RefSeq" id="WP_149112398.1">
    <property type="nucleotide sequence ID" value="NZ_CP042425.1"/>
</dbReference>
<dbReference type="AlphaFoldDB" id="A0A5C1AIK4"/>
<evidence type="ECO:0000313" key="2">
    <source>
        <dbReference type="Proteomes" id="UP000324974"/>
    </source>
</evidence>
<organism evidence="1 2">
    <name type="scientific">Limnoglobus roseus</name>
    <dbReference type="NCBI Taxonomy" id="2598579"/>
    <lineage>
        <taxon>Bacteria</taxon>
        <taxon>Pseudomonadati</taxon>
        <taxon>Planctomycetota</taxon>
        <taxon>Planctomycetia</taxon>
        <taxon>Gemmatales</taxon>
        <taxon>Gemmataceae</taxon>
        <taxon>Limnoglobus</taxon>
    </lineage>
</organism>
<accession>A0A5C1AIK4</accession>
<evidence type="ECO:0000313" key="1">
    <source>
        <dbReference type="EMBL" id="QEL17836.1"/>
    </source>
</evidence>
<protein>
    <submittedName>
        <fullName evidence="1">Uncharacterized protein</fullName>
    </submittedName>
</protein>
<gene>
    <name evidence="1" type="ORF">PX52LOC_04847</name>
</gene>
<name>A0A5C1AIK4_9BACT</name>